<reference evidence="5 6" key="1">
    <citation type="journal article" date="2012" name="Appl. Environ. Microbiol.">
        <title>Short-read sequencing for genomic analysis of the brown rot fungus Fibroporia radiculosa.</title>
        <authorList>
            <person name="Tang J.D."/>
            <person name="Perkins A.D."/>
            <person name="Sonstegard T.S."/>
            <person name="Schroeder S.G."/>
            <person name="Burgess S.C."/>
            <person name="Diehl S.V."/>
        </authorList>
    </citation>
    <scope>NUCLEOTIDE SEQUENCE [LARGE SCALE GENOMIC DNA]</scope>
    <source>
        <strain evidence="5 6">TFFH 294</strain>
    </source>
</reference>
<evidence type="ECO:0000259" key="4">
    <source>
        <dbReference type="Pfam" id="PF10374"/>
    </source>
</evidence>
<dbReference type="Gene3D" id="1.25.40.10">
    <property type="entry name" value="Tetratricopeptide repeat domain"/>
    <property type="match status" value="1"/>
</dbReference>
<dbReference type="InterPro" id="IPR019458">
    <property type="entry name" value="Est1-like_N"/>
</dbReference>
<feature type="region of interest" description="Disordered" evidence="2">
    <location>
        <begin position="734"/>
        <end position="767"/>
    </location>
</feature>
<keyword evidence="6" id="KW-1185">Reference proteome</keyword>
<name>J4IBX3_9APHY</name>
<evidence type="ECO:0000313" key="6">
    <source>
        <dbReference type="Proteomes" id="UP000006352"/>
    </source>
</evidence>
<feature type="region of interest" description="Disordered" evidence="2">
    <location>
        <begin position="672"/>
        <end position="721"/>
    </location>
</feature>
<sequence length="994" mass="110201">MSDESALLAREAKGLQQSLKELLKTRDAWDREIEFQRKRRQYLRLLFVHPYAPESKDVDNHLWMATSYQFISRYKERLTQLDRIIHGPPRQQQQQQASRSHNGQHRDVEYRKLLQRFRQFLAEEEKFWVQLIVRIRRVFALDDAQRALAALSIVPPEGTPTSPTAPDNGNARRNQHQFPSEADVVSPTAVAATAEQRQSKMAILSKALVCLGDIERYKEQYNETGNRPRAGHEDGPPAASGSGRGRGRRGGAAAAQSLMPRMRNYDKAQQCYEQARLLLPQDGNPSHQLAILATYQKDTFNSLVHYYRALCVRTPYETASENMGMTLGKALDAWRGKGENVAEKAEIDHSEPPRLRIKAFTEKLVILHALWRLPTEDAGIPLPDLSRTVVSDFKALVFKRDLPIDMISKVIILSQGALWNNRSARHSSANGAPGRRGPPVPAGTGTESSIATHLLALHRALLEVASEEIKEASLENTNDQDLAQRITATFRRTLPALRLAGKWIRGNTKYISQASSLLREQQIDTLGDTDTKSPNSRRRVRTRRVAKPPISILGVREFWESFVKFSNTLTRAFPFEKLPVLGSPLEEDMEMSGFLPLRALMVGDVLVGNSGRSATNVVAQVREEVHPNEEQLMRIRDILADTRALADAEETPFVFTDNEFMLRDDRLSDLETAPTTVDSPNHRIQMSRSGSPDPLVAEIAGGDPETLDLEDGSATETSRTEYDPVDAAFREVLEQSNESDEEEDEIVWNPRSSIQPQVSSPPLPHGTPRLVAPNSPPFQHRTPPVANKSLELTAGALLKELQGPSHSRVSSAPQALLFGSSPSGGHSSIWSTTSSSDPLNYSKPGLPLYQSQPSFGFSQGSSSYQNSQGRNVTLPRLPSPQTSSIWNGGHQRIGSLGRIQGLPSPGFSHQQQHYGSSTTFLPPADPSSSPFNNGVPSAYADPVYTASPHAMLQTQYPPGYHHPVHHSRIPSAETGLQVPMSSLTSASQLWLNPG</sequence>
<feature type="region of interest" description="Disordered" evidence="2">
    <location>
        <begin position="424"/>
        <end position="445"/>
    </location>
</feature>
<evidence type="ECO:0008006" key="7">
    <source>
        <dbReference type="Google" id="ProtNLM"/>
    </source>
</evidence>
<evidence type="ECO:0000313" key="5">
    <source>
        <dbReference type="EMBL" id="CCM05411.1"/>
    </source>
</evidence>
<feature type="compositionally biased region" description="Polar residues" evidence="2">
    <location>
        <begin position="673"/>
        <end position="690"/>
    </location>
</feature>
<dbReference type="STRING" id="599839.J4IBX3"/>
<dbReference type="InterPro" id="IPR018834">
    <property type="entry name" value="DNA/RNA-bd_Est1-type"/>
</dbReference>
<dbReference type="RefSeq" id="XP_012184694.1">
    <property type="nucleotide sequence ID" value="XM_012329304.1"/>
</dbReference>
<accession>J4IBX3</accession>
<dbReference type="HOGENOM" id="CLU_011778_0_0_1"/>
<proteinExistence type="predicted"/>
<dbReference type="SUPFAM" id="SSF48452">
    <property type="entry name" value="TPR-like"/>
    <property type="match status" value="1"/>
</dbReference>
<dbReference type="PANTHER" id="PTHR15696">
    <property type="entry name" value="SMG-7 SUPPRESSOR WITH MORPHOLOGICAL EFFECT ON GENITALIA PROTEIN 7"/>
    <property type="match status" value="1"/>
</dbReference>
<keyword evidence="1" id="KW-0175">Coiled coil</keyword>
<evidence type="ECO:0000256" key="1">
    <source>
        <dbReference type="SAM" id="Coils"/>
    </source>
</evidence>
<dbReference type="EMBL" id="HE797189">
    <property type="protein sequence ID" value="CCM05411.1"/>
    <property type="molecule type" value="Genomic_DNA"/>
</dbReference>
<feature type="domain" description="Telomerase activating protein Est1-like N-terminal" evidence="4">
    <location>
        <begin position="57"/>
        <end position="222"/>
    </location>
</feature>
<feature type="region of interest" description="Disordered" evidence="2">
    <location>
        <begin position="223"/>
        <end position="254"/>
    </location>
</feature>
<dbReference type="PANTHER" id="PTHR15696:SF36">
    <property type="entry name" value="NONSENSE-MEDIATED MRNA DECAY FACTOR"/>
    <property type="match status" value="1"/>
</dbReference>
<protein>
    <recommendedName>
        <fullName evidence="7">DNA/RNA-binding domain-containing protein</fullName>
    </recommendedName>
</protein>
<dbReference type="Pfam" id="PF10373">
    <property type="entry name" value="EST1_DNA_bind"/>
    <property type="match status" value="1"/>
</dbReference>
<organism evidence="5 6">
    <name type="scientific">Fibroporia radiculosa</name>
    <dbReference type="NCBI Taxonomy" id="599839"/>
    <lineage>
        <taxon>Eukaryota</taxon>
        <taxon>Fungi</taxon>
        <taxon>Dikarya</taxon>
        <taxon>Basidiomycota</taxon>
        <taxon>Agaricomycotina</taxon>
        <taxon>Agaricomycetes</taxon>
        <taxon>Polyporales</taxon>
        <taxon>Fibroporiaceae</taxon>
        <taxon>Fibroporia</taxon>
    </lineage>
</organism>
<dbReference type="InParanoid" id="J4IBX3"/>
<feature type="domain" description="DNA/RNA-binding" evidence="3">
    <location>
        <begin position="268"/>
        <end position="516"/>
    </location>
</feature>
<dbReference type="OrthoDB" id="69928at2759"/>
<dbReference type="GeneID" id="24100322"/>
<dbReference type="InterPro" id="IPR011990">
    <property type="entry name" value="TPR-like_helical_dom_sf"/>
</dbReference>
<feature type="compositionally biased region" description="Acidic residues" evidence="2">
    <location>
        <begin position="737"/>
        <end position="746"/>
    </location>
</feature>
<feature type="region of interest" description="Disordered" evidence="2">
    <location>
        <begin position="821"/>
        <end position="879"/>
    </location>
</feature>
<dbReference type="InterPro" id="IPR045153">
    <property type="entry name" value="Est1/Ebs1-like"/>
</dbReference>
<dbReference type="AlphaFoldDB" id="J4IBX3"/>
<dbReference type="Proteomes" id="UP000006352">
    <property type="component" value="Unassembled WGS sequence"/>
</dbReference>
<evidence type="ECO:0000256" key="2">
    <source>
        <dbReference type="SAM" id="MobiDB-lite"/>
    </source>
</evidence>
<dbReference type="Pfam" id="PF10374">
    <property type="entry name" value="EST1"/>
    <property type="match status" value="1"/>
</dbReference>
<evidence type="ECO:0000259" key="3">
    <source>
        <dbReference type="Pfam" id="PF10373"/>
    </source>
</evidence>
<feature type="coiled-coil region" evidence="1">
    <location>
        <begin position="12"/>
        <end position="39"/>
    </location>
</feature>
<feature type="compositionally biased region" description="Low complexity" evidence="2">
    <location>
        <begin position="849"/>
        <end position="868"/>
    </location>
</feature>
<feature type="region of interest" description="Disordered" evidence="2">
    <location>
        <begin position="154"/>
        <end position="186"/>
    </location>
</feature>
<feature type="compositionally biased region" description="Low complexity" evidence="2">
    <location>
        <begin position="821"/>
        <end position="836"/>
    </location>
</feature>
<gene>
    <name evidence="5" type="ORF">FIBRA_07628</name>
</gene>